<gene>
    <name evidence="1" type="ORF">UFOVP621_96</name>
</gene>
<proteinExistence type="predicted"/>
<evidence type="ECO:0000313" key="1">
    <source>
        <dbReference type="EMBL" id="CAB4153320.1"/>
    </source>
</evidence>
<accession>A0A6J5N891</accession>
<dbReference type="EMBL" id="LR796586">
    <property type="protein sequence ID" value="CAB4153320.1"/>
    <property type="molecule type" value="Genomic_DNA"/>
</dbReference>
<protein>
    <submittedName>
        <fullName evidence="1">Uncharacterized protein</fullName>
    </submittedName>
</protein>
<name>A0A6J5N891_9CAUD</name>
<organism evidence="1">
    <name type="scientific">uncultured Caudovirales phage</name>
    <dbReference type="NCBI Taxonomy" id="2100421"/>
    <lineage>
        <taxon>Viruses</taxon>
        <taxon>Duplodnaviria</taxon>
        <taxon>Heunggongvirae</taxon>
        <taxon>Uroviricota</taxon>
        <taxon>Caudoviricetes</taxon>
        <taxon>Peduoviridae</taxon>
        <taxon>Maltschvirus</taxon>
        <taxon>Maltschvirus maltsch</taxon>
    </lineage>
</organism>
<sequence>MKIQDILLATVMYVDTFEFPEEVWLEFKDTVRDEDDFPEHDEDIRSEYAEDFYEWLRQNHDSDPRITQTSTNKILNGEPQSIEWKL</sequence>
<reference evidence="1" key="1">
    <citation type="submission" date="2020-04" db="EMBL/GenBank/DDBJ databases">
        <authorList>
            <person name="Chiriac C."/>
            <person name="Salcher M."/>
            <person name="Ghai R."/>
            <person name="Kavagutti S V."/>
        </authorList>
    </citation>
    <scope>NUCLEOTIDE SEQUENCE</scope>
</reference>